<name>A0A9P6B7S5_9AGAM</name>
<organism evidence="1 2">
    <name type="scientific">Hydnum rufescens UP504</name>
    <dbReference type="NCBI Taxonomy" id="1448309"/>
    <lineage>
        <taxon>Eukaryota</taxon>
        <taxon>Fungi</taxon>
        <taxon>Dikarya</taxon>
        <taxon>Basidiomycota</taxon>
        <taxon>Agaricomycotina</taxon>
        <taxon>Agaricomycetes</taxon>
        <taxon>Cantharellales</taxon>
        <taxon>Hydnaceae</taxon>
        <taxon>Hydnum</taxon>
    </lineage>
</organism>
<accession>A0A9P6B7S5</accession>
<dbReference type="Proteomes" id="UP000886523">
    <property type="component" value="Unassembled WGS sequence"/>
</dbReference>
<proteinExistence type="predicted"/>
<reference evidence="1" key="1">
    <citation type="journal article" date="2020" name="Nat. Commun.">
        <title>Large-scale genome sequencing of mycorrhizal fungi provides insights into the early evolution of symbiotic traits.</title>
        <authorList>
            <person name="Miyauchi S."/>
            <person name="Kiss E."/>
            <person name="Kuo A."/>
            <person name="Drula E."/>
            <person name="Kohler A."/>
            <person name="Sanchez-Garcia M."/>
            <person name="Morin E."/>
            <person name="Andreopoulos B."/>
            <person name="Barry K.W."/>
            <person name="Bonito G."/>
            <person name="Buee M."/>
            <person name="Carver A."/>
            <person name="Chen C."/>
            <person name="Cichocki N."/>
            <person name="Clum A."/>
            <person name="Culley D."/>
            <person name="Crous P.W."/>
            <person name="Fauchery L."/>
            <person name="Girlanda M."/>
            <person name="Hayes R.D."/>
            <person name="Keri Z."/>
            <person name="LaButti K."/>
            <person name="Lipzen A."/>
            <person name="Lombard V."/>
            <person name="Magnuson J."/>
            <person name="Maillard F."/>
            <person name="Murat C."/>
            <person name="Nolan M."/>
            <person name="Ohm R.A."/>
            <person name="Pangilinan J."/>
            <person name="Pereira M.F."/>
            <person name="Perotto S."/>
            <person name="Peter M."/>
            <person name="Pfister S."/>
            <person name="Riley R."/>
            <person name="Sitrit Y."/>
            <person name="Stielow J.B."/>
            <person name="Szollosi G."/>
            <person name="Zifcakova L."/>
            <person name="Stursova M."/>
            <person name="Spatafora J.W."/>
            <person name="Tedersoo L."/>
            <person name="Vaario L.M."/>
            <person name="Yamada A."/>
            <person name="Yan M."/>
            <person name="Wang P."/>
            <person name="Xu J."/>
            <person name="Bruns T."/>
            <person name="Baldrian P."/>
            <person name="Vilgalys R."/>
            <person name="Dunand C."/>
            <person name="Henrissat B."/>
            <person name="Grigoriev I.V."/>
            <person name="Hibbett D."/>
            <person name="Nagy L.G."/>
            <person name="Martin F.M."/>
        </authorList>
    </citation>
    <scope>NUCLEOTIDE SEQUENCE</scope>
    <source>
        <strain evidence="1">UP504</strain>
    </source>
</reference>
<evidence type="ECO:0000313" key="1">
    <source>
        <dbReference type="EMBL" id="KAF9519303.1"/>
    </source>
</evidence>
<keyword evidence="2" id="KW-1185">Reference proteome</keyword>
<gene>
    <name evidence="1" type="ORF">BS47DRAFT_1274339</name>
</gene>
<comment type="caution">
    <text evidence="1">The sequence shown here is derived from an EMBL/GenBank/DDBJ whole genome shotgun (WGS) entry which is preliminary data.</text>
</comment>
<dbReference type="OrthoDB" id="3209210at2759"/>
<feature type="non-terminal residue" evidence="1">
    <location>
        <position position="161"/>
    </location>
</feature>
<protein>
    <submittedName>
        <fullName evidence="1">Uncharacterized protein</fullName>
    </submittedName>
</protein>
<dbReference type="EMBL" id="MU128918">
    <property type="protein sequence ID" value="KAF9519303.1"/>
    <property type="molecule type" value="Genomic_DNA"/>
</dbReference>
<dbReference type="AlphaFoldDB" id="A0A9P6B7S5"/>
<evidence type="ECO:0000313" key="2">
    <source>
        <dbReference type="Proteomes" id="UP000886523"/>
    </source>
</evidence>
<feature type="non-terminal residue" evidence="1">
    <location>
        <position position="1"/>
    </location>
</feature>
<sequence>DWQNNGIMEWHRSNGPRPTKIIMLQLRKERSEPFTHQYIVLILSDDCILRLDRRGDEDNPMDAMKSDGSESIDTVEDVNSLSELDKTSYTLAEVHCQGGDVDLSNIIKICFGIHIDDKARHYTLQRFNCYFFSWTILVATARHAVPWETLPFDSPWETLSE</sequence>